<dbReference type="AlphaFoldDB" id="A0A8J6QE61"/>
<protein>
    <recommendedName>
        <fullName evidence="3">DUF481 domain-containing protein</fullName>
    </recommendedName>
</protein>
<dbReference type="EMBL" id="JACVXD010000013">
    <property type="protein sequence ID" value="MBD0825351.1"/>
    <property type="molecule type" value="Genomic_DNA"/>
</dbReference>
<name>A0A8J6QE61_9FLAO</name>
<proteinExistence type="predicted"/>
<keyword evidence="2" id="KW-1185">Reference proteome</keyword>
<dbReference type="RefSeq" id="WP_188224644.1">
    <property type="nucleotide sequence ID" value="NZ_JACVXD010000013.1"/>
</dbReference>
<dbReference type="Proteomes" id="UP000621516">
    <property type="component" value="Unassembled WGS sequence"/>
</dbReference>
<organism evidence="1 2">
    <name type="scientific">Aestuariibaculum marinum</name>
    <dbReference type="NCBI Taxonomy" id="2683592"/>
    <lineage>
        <taxon>Bacteria</taxon>
        <taxon>Pseudomonadati</taxon>
        <taxon>Bacteroidota</taxon>
        <taxon>Flavobacteriia</taxon>
        <taxon>Flavobacteriales</taxon>
        <taxon>Flavobacteriaceae</taxon>
    </lineage>
</organism>
<evidence type="ECO:0000313" key="1">
    <source>
        <dbReference type="EMBL" id="MBD0825351.1"/>
    </source>
</evidence>
<reference evidence="1 2" key="1">
    <citation type="journal article" date="2018" name="J. Microbiol.">
        <title>Aestuariibaculum marinum sp. nov., a marine bacterium isolated from seawater in South Korea.</title>
        <authorList>
            <person name="Choi J."/>
            <person name="Lee D."/>
            <person name="Jang J.H."/>
            <person name="Cha S."/>
            <person name="Seo T."/>
        </authorList>
    </citation>
    <scope>NUCLEOTIDE SEQUENCE [LARGE SCALE GENOMIC DNA]</scope>
    <source>
        <strain evidence="1 2">IP7</strain>
    </source>
</reference>
<gene>
    <name evidence="1" type="ORF">ICJ85_15135</name>
</gene>
<accession>A0A8J6QE61</accession>
<evidence type="ECO:0008006" key="3">
    <source>
        <dbReference type="Google" id="ProtNLM"/>
    </source>
</evidence>
<evidence type="ECO:0000313" key="2">
    <source>
        <dbReference type="Proteomes" id="UP000621516"/>
    </source>
</evidence>
<sequence length="283" mass="32379">MKKQYVLVTIFFFGFFFLNAQDSISNISVTQKNKLPSWYTHKFELHFGAFFPLNNTQVRVGSNSTGKGTLLDLEDNLGFSKYTTSFFSTFSWQASKRSRFDLNYFYLSRSTRYTIDKDIVFGENTYHADAELEAFFDTQILRFSYGYAIINKPKYQIGALIGTHVLFGDIGLRAETNIGSGEISDNLDFTAPLPDLGLWNKFLISKKLAIYSNLNYLSLKINNIKGRILSYNASLSYNVIPNLNLNLGYTGLNFRVDIEKERLNGFLKWGYNGPTITAMYAFK</sequence>
<comment type="caution">
    <text evidence="1">The sequence shown here is derived from an EMBL/GenBank/DDBJ whole genome shotgun (WGS) entry which is preliminary data.</text>
</comment>